<evidence type="ECO:0000256" key="1">
    <source>
        <dbReference type="PROSITE-ProRule" id="PRU00169"/>
    </source>
</evidence>
<dbReference type="SUPFAM" id="SSF48452">
    <property type="entry name" value="TPR-like"/>
    <property type="match status" value="1"/>
</dbReference>
<dbReference type="Pfam" id="PF14559">
    <property type="entry name" value="TPR_19"/>
    <property type="match status" value="1"/>
</dbReference>
<dbReference type="AlphaFoldDB" id="A0A7C9PHX9"/>
<dbReference type="PROSITE" id="PS50005">
    <property type="entry name" value="TPR"/>
    <property type="match status" value="1"/>
</dbReference>
<protein>
    <submittedName>
        <fullName evidence="5">Response regulator</fullName>
    </submittedName>
</protein>
<accession>A0A7C9PHX9</accession>
<keyword evidence="2" id="KW-0802">TPR repeat</keyword>
<dbReference type="InterPro" id="IPR011006">
    <property type="entry name" value="CheY-like_superfamily"/>
</dbReference>
<feature type="compositionally biased region" description="Gly residues" evidence="3">
    <location>
        <begin position="529"/>
        <end position="544"/>
    </location>
</feature>
<dbReference type="PANTHER" id="PTHR43228:SF1">
    <property type="entry name" value="TWO-COMPONENT RESPONSE REGULATOR ARR22"/>
    <property type="match status" value="1"/>
</dbReference>
<dbReference type="PROSITE" id="PS50293">
    <property type="entry name" value="TPR_REGION"/>
    <property type="match status" value="1"/>
</dbReference>
<dbReference type="PROSITE" id="PS50110">
    <property type="entry name" value="RESPONSE_REGULATORY"/>
    <property type="match status" value="1"/>
</dbReference>
<reference evidence="5 6" key="1">
    <citation type="submission" date="2020-02" db="EMBL/GenBank/DDBJ databases">
        <title>Ideonella bacterium strain TBM-1.</title>
        <authorList>
            <person name="Chen W.-M."/>
        </authorList>
    </citation>
    <scope>NUCLEOTIDE SEQUENCE [LARGE SCALE GENOMIC DNA]</scope>
    <source>
        <strain evidence="5 6">TBM-1</strain>
    </source>
</reference>
<comment type="caution">
    <text evidence="5">The sequence shown here is derived from an EMBL/GenBank/DDBJ whole genome shotgun (WGS) entry which is preliminary data.</text>
</comment>
<feature type="repeat" description="TPR" evidence="2">
    <location>
        <begin position="235"/>
        <end position="268"/>
    </location>
</feature>
<evidence type="ECO:0000313" key="6">
    <source>
        <dbReference type="Proteomes" id="UP000484255"/>
    </source>
</evidence>
<organism evidence="5 6">
    <name type="scientific">Ideonella livida</name>
    <dbReference type="NCBI Taxonomy" id="2707176"/>
    <lineage>
        <taxon>Bacteria</taxon>
        <taxon>Pseudomonadati</taxon>
        <taxon>Pseudomonadota</taxon>
        <taxon>Betaproteobacteria</taxon>
        <taxon>Burkholderiales</taxon>
        <taxon>Sphaerotilaceae</taxon>
        <taxon>Ideonella</taxon>
    </lineage>
</organism>
<dbReference type="Proteomes" id="UP000484255">
    <property type="component" value="Unassembled WGS sequence"/>
</dbReference>
<dbReference type="GO" id="GO:0000160">
    <property type="term" value="P:phosphorelay signal transduction system"/>
    <property type="evidence" value="ECO:0007669"/>
    <property type="project" value="InterPro"/>
</dbReference>
<proteinExistence type="predicted"/>
<keyword evidence="6" id="KW-1185">Reference proteome</keyword>
<dbReference type="SUPFAM" id="SSF52172">
    <property type="entry name" value="CheY-like"/>
    <property type="match status" value="1"/>
</dbReference>
<evidence type="ECO:0000313" key="5">
    <source>
        <dbReference type="EMBL" id="NDY92433.1"/>
    </source>
</evidence>
<dbReference type="EMBL" id="JAAGOH010000017">
    <property type="protein sequence ID" value="NDY92433.1"/>
    <property type="molecule type" value="Genomic_DNA"/>
</dbReference>
<dbReference type="Gene3D" id="1.25.40.10">
    <property type="entry name" value="Tetratricopeptide repeat domain"/>
    <property type="match status" value="1"/>
</dbReference>
<dbReference type="InterPro" id="IPR011990">
    <property type="entry name" value="TPR-like_helical_dom_sf"/>
</dbReference>
<dbReference type="Pfam" id="PF00072">
    <property type="entry name" value="Response_reg"/>
    <property type="match status" value="1"/>
</dbReference>
<evidence type="ECO:0000256" key="2">
    <source>
        <dbReference type="PROSITE-ProRule" id="PRU00339"/>
    </source>
</evidence>
<dbReference type="SMART" id="SM00448">
    <property type="entry name" value="REC"/>
    <property type="match status" value="1"/>
</dbReference>
<name>A0A7C9PHX9_9BURK</name>
<feature type="domain" description="Response regulatory" evidence="4">
    <location>
        <begin position="11"/>
        <end position="131"/>
    </location>
</feature>
<dbReference type="InterPro" id="IPR019734">
    <property type="entry name" value="TPR_rpt"/>
</dbReference>
<dbReference type="InterPro" id="IPR001789">
    <property type="entry name" value="Sig_transdc_resp-reg_receiver"/>
</dbReference>
<gene>
    <name evidence="5" type="ORF">G3A44_14685</name>
</gene>
<dbReference type="PANTHER" id="PTHR43228">
    <property type="entry name" value="TWO-COMPONENT RESPONSE REGULATOR"/>
    <property type="match status" value="1"/>
</dbReference>
<sequence length="544" mass="60152">MRLPEDLSRHTALVVEYNPTTRSILCGQLRELGYGQVLQSGRASEARKTLEYRQVDLVLCEMDFPGETRGGQHLLDELRREQLLPWSTVFIMVTGERRYHQVAEAAEAALDSYLIKPFTAQALADRITQARRRKVELKEIFTAMEAGDYETAARHCLERFLERRRYWLYAARLGAELFLRIGQLDKARLMFDAVVATQALPWARLGIARVQLEQQQTAAAMGTLESLVSDDPGYADAYDVLGRAQLSLGQLEEALATWQRAVSLTPGAVRRQQTLGMLALALGQTEVAGKALERAVILGHGSKLFDPQTLVSLALLRTRERDSKAVNRCASDLQRLRERDPDDLRLRRMAQVVQALELMLARQPAKLVEVLRHLAAEILRPDFDVEIAWNLTSLLALLVSAEVQLPAADEWVLQVGLRYCGNRAVTELLAQAAAQHPRHAEVLRHCHSQVVAAAEKAMGLSVRGRKPQALQALLRQGSGTLNAKFSDAAAGLLTAYGQNMPEAPALQAELDALLARMGRRSQSLPEFGQQGGTGGGLRLRTAGG</sequence>
<comment type="caution">
    <text evidence="1">Lacks conserved residue(s) required for the propagation of feature annotation.</text>
</comment>
<dbReference type="RefSeq" id="WP_163458301.1">
    <property type="nucleotide sequence ID" value="NZ_JAAGOH010000017.1"/>
</dbReference>
<dbReference type="InterPro" id="IPR052048">
    <property type="entry name" value="ST_Response_Regulator"/>
</dbReference>
<dbReference type="Gene3D" id="3.40.50.2300">
    <property type="match status" value="1"/>
</dbReference>
<evidence type="ECO:0000256" key="3">
    <source>
        <dbReference type="SAM" id="MobiDB-lite"/>
    </source>
</evidence>
<evidence type="ECO:0000259" key="4">
    <source>
        <dbReference type="PROSITE" id="PS50110"/>
    </source>
</evidence>
<feature type="region of interest" description="Disordered" evidence="3">
    <location>
        <begin position="522"/>
        <end position="544"/>
    </location>
</feature>